<evidence type="ECO:0000256" key="6">
    <source>
        <dbReference type="ARBA" id="ARBA00023002"/>
    </source>
</evidence>
<dbReference type="PROSITE" id="PS00671">
    <property type="entry name" value="D_2_HYDROXYACID_DH_3"/>
    <property type="match status" value="1"/>
</dbReference>
<dbReference type="Pfam" id="PF02826">
    <property type="entry name" value="2-Hacid_dh_C"/>
    <property type="match status" value="1"/>
</dbReference>
<evidence type="ECO:0000313" key="14">
    <source>
        <dbReference type="EMBL" id="EFQ03923.1"/>
    </source>
</evidence>
<dbReference type="InterPro" id="IPR029753">
    <property type="entry name" value="D-isomer_DH_CS"/>
</dbReference>
<evidence type="ECO:0000256" key="10">
    <source>
        <dbReference type="RuleBase" id="RU363003"/>
    </source>
</evidence>
<feature type="domain" description="D-isomer specific 2-hydroxyacid dehydrogenase catalytic" evidence="11">
    <location>
        <begin position="7"/>
        <end position="317"/>
    </location>
</feature>
<keyword evidence="5 10" id="KW-0028">Amino-acid biosynthesis</keyword>
<evidence type="ECO:0000256" key="1">
    <source>
        <dbReference type="ARBA" id="ARBA00003800"/>
    </source>
</evidence>
<dbReference type="AlphaFoldDB" id="E2ZD02"/>
<dbReference type="SUPFAM" id="SSF52283">
    <property type="entry name" value="Formate/glycerate dehydrogenase catalytic domain-like"/>
    <property type="match status" value="1"/>
</dbReference>
<dbReference type="SUPFAM" id="SSF55021">
    <property type="entry name" value="ACT-like"/>
    <property type="match status" value="1"/>
</dbReference>
<dbReference type="InterPro" id="IPR045626">
    <property type="entry name" value="PGDH_ASB_dom"/>
</dbReference>
<dbReference type="Gene3D" id="3.40.50.720">
    <property type="entry name" value="NAD(P)-binding Rossmann-like Domain"/>
    <property type="match status" value="2"/>
</dbReference>
<evidence type="ECO:0000256" key="3">
    <source>
        <dbReference type="ARBA" id="ARBA00005854"/>
    </source>
</evidence>
<sequence>MDEVMKILVSDDVSEKGVELLRQNGYTVDVETNLDEEQLAERIGEYDGLITRSMTHVTAKVIEKAKKLKIVGRAGVGIDSIDLKAATARGIIVVNAPTSNTIAATEHTCAMILAVTRHIPQAHDSLMSGEWNREKFTGIQLKDKTMGIIGVGRIGSRIAKRMQAMEMRTIGYDPYIPEERGKQLNCELVDLDTLLRESDYITLHTPLTKETRGMIGAEEIAKMKDGVRVINVSRGAVLDINALAEALKSGKVAGAAVDVFPEEPLTSDINPFKGMDNVVITPHLGASTIEAQEGVSLDVARSIMAGLKGEPVPTAVNMAPIAPGVYSTIRPYFDLMERMGIMGVYLAEAPMKEITVEYSGKLAETETALLTTAVLKGALNPILQDAVNFVNAPDLAKQRHISVKEVKTSDHGNFVDAVTVRIVTAKGEHKVVGSLFNQTEAKIVQIDEYRVDFKPENYLLLAPHIDQPNMIGQIATVLGEAKINITGMQVGNMTQKGTNIMAVAVEDDIPNDVMVKLRSINGILDMKLIHCEPNQQEA</sequence>
<dbReference type="InterPro" id="IPR036291">
    <property type="entry name" value="NAD(P)-bd_dom_sf"/>
</dbReference>
<dbReference type="Pfam" id="PF19304">
    <property type="entry name" value="PGDH_inter"/>
    <property type="match status" value="1"/>
</dbReference>
<dbReference type="InterPro" id="IPR029752">
    <property type="entry name" value="D-isomer_DH_CS1"/>
</dbReference>
<reference evidence="14 15" key="1">
    <citation type="submission" date="2010-08" db="EMBL/GenBank/DDBJ databases">
        <authorList>
            <person name="Weinstock G."/>
            <person name="Sodergren E."/>
            <person name="Clifton S."/>
            <person name="Fulton L."/>
            <person name="Fulton B."/>
            <person name="Courtney L."/>
            <person name="Fronick C."/>
            <person name="Harrison M."/>
            <person name="Strong C."/>
            <person name="Farmer C."/>
            <person name="Delahaunty K."/>
            <person name="Markovic C."/>
            <person name="Hall O."/>
            <person name="Minx P."/>
            <person name="Tomlinson C."/>
            <person name="Mitreva M."/>
            <person name="Hou S."/>
            <person name="Chen J."/>
            <person name="Wollam A."/>
            <person name="Pepin K.H."/>
            <person name="Johnson M."/>
            <person name="Bhonagiri V."/>
            <person name="Zhang X."/>
            <person name="Suruliraj S."/>
            <person name="Warren W."/>
            <person name="Chinwalla A."/>
            <person name="Mardis E.R."/>
            <person name="Wilson R.K."/>
        </authorList>
    </citation>
    <scope>NUCLEOTIDE SEQUENCE [LARGE SCALE GENOMIC DNA]</scope>
    <source>
        <strain evidence="14 15">F0359</strain>
    </source>
</reference>
<dbReference type="CDD" id="cd12173">
    <property type="entry name" value="PGDH_4"/>
    <property type="match status" value="1"/>
</dbReference>
<evidence type="ECO:0000259" key="13">
    <source>
        <dbReference type="Pfam" id="PF19304"/>
    </source>
</evidence>
<keyword evidence="6 10" id="KW-0560">Oxidoreductase</keyword>
<evidence type="ECO:0000313" key="15">
    <source>
        <dbReference type="Proteomes" id="UP000003195"/>
    </source>
</evidence>
<evidence type="ECO:0000256" key="5">
    <source>
        <dbReference type="ARBA" id="ARBA00022605"/>
    </source>
</evidence>
<dbReference type="Pfam" id="PF00389">
    <property type="entry name" value="2-Hacid_dh"/>
    <property type="match status" value="1"/>
</dbReference>
<dbReference type="FunFam" id="3.30.1330.90:FF:000003">
    <property type="entry name" value="D-3-phosphoglycerate dehydrogenase"/>
    <property type="match status" value="1"/>
</dbReference>
<dbReference type="FunFam" id="3.40.50.720:FF:000021">
    <property type="entry name" value="D-3-phosphoglycerate dehydrogenase"/>
    <property type="match status" value="1"/>
</dbReference>
<dbReference type="SUPFAM" id="SSF143548">
    <property type="entry name" value="Serine metabolism enzymes domain"/>
    <property type="match status" value="1"/>
</dbReference>
<keyword evidence="7 10" id="KW-0520">NAD</keyword>
<dbReference type="PROSITE" id="PS00065">
    <property type="entry name" value="D_2_HYDROXYACID_DH_1"/>
    <property type="match status" value="1"/>
</dbReference>
<dbReference type="NCBIfam" id="TIGR01327">
    <property type="entry name" value="PGDH"/>
    <property type="match status" value="1"/>
</dbReference>
<evidence type="ECO:0000256" key="2">
    <source>
        <dbReference type="ARBA" id="ARBA00005216"/>
    </source>
</evidence>
<evidence type="ECO:0000256" key="8">
    <source>
        <dbReference type="ARBA" id="ARBA00048126"/>
    </source>
</evidence>
<comment type="catalytic activity">
    <reaction evidence="9 10">
        <text>(2R)-3-phosphoglycerate + NAD(+) = 3-phosphooxypyruvate + NADH + H(+)</text>
        <dbReference type="Rhea" id="RHEA:12641"/>
        <dbReference type="ChEBI" id="CHEBI:15378"/>
        <dbReference type="ChEBI" id="CHEBI:18110"/>
        <dbReference type="ChEBI" id="CHEBI:57540"/>
        <dbReference type="ChEBI" id="CHEBI:57945"/>
        <dbReference type="ChEBI" id="CHEBI:58272"/>
        <dbReference type="EC" id="1.1.1.95"/>
    </reaction>
</comment>
<organism evidence="14 15">
    <name type="scientific">Megasphaera micronuciformis F0359</name>
    <dbReference type="NCBI Taxonomy" id="706434"/>
    <lineage>
        <taxon>Bacteria</taxon>
        <taxon>Bacillati</taxon>
        <taxon>Bacillota</taxon>
        <taxon>Negativicutes</taxon>
        <taxon>Veillonellales</taxon>
        <taxon>Veillonellaceae</taxon>
        <taxon>Megasphaera</taxon>
    </lineage>
</organism>
<dbReference type="PANTHER" id="PTHR42789">
    <property type="entry name" value="D-ISOMER SPECIFIC 2-HYDROXYACID DEHYDROGENASE FAMILY PROTEIN (AFU_ORTHOLOGUE AFUA_6G10090)"/>
    <property type="match status" value="1"/>
</dbReference>
<dbReference type="InterPro" id="IPR050857">
    <property type="entry name" value="D-2-hydroxyacid_DH"/>
</dbReference>
<dbReference type="PANTHER" id="PTHR42789:SF1">
    <property type="entry name" value="D-ISOMER SPECIFIC 2-HYDROXYACID DEHYDROGENASE FAMILY PROTEIN (AFU_ORTHOLOGUE AFUA_6G10090)"/>
    <property type="match status" value="1"/>
</dbReference>
<dbReference type="eggNOG" id="COG0111">
    <property type="taxonomic scope" value="Bacteria"/>
</dbReference>
<dbReference type="Gene3D" id="3.30.1330.90">
    <property type="entry name" value="D-3-phosphoglycerate dehydrogenase, domain 3"/>
    <property type="match status" value="1"/>
</dbReference>
<dbReference type="CDD" id="cd04902">
    <property type="entry name" value="ACT_3PGDH-xct"/>
    <property type="match status" value="1"/>
</dbReference>
<protein>
    <recommendedName>
        <fullName evidence="4 10">D-3-phosphoglycerate dehydrogenase</fullName>
        <ecNumber evidence="10">1.1.1.95</ecNumber>
    </recommendedName>
</protein>
<dbReference type="GO" id="GO:0004617">
    <property type="term" value="F:phosphoglycerate dehydrogenase activity"/>
    <property type="evidence" value="ECO:0007669"/>
    <property type="project" value="UniProtKB-UniRule"/>
</dbReference>
<evidence type="ECO:0000259" key="12">
    <source>
        <dbReference type="Pfam" id="PF02826"/>
    </source>
</evidence>
<dbReference type="GO" id="GO:0006564">
    <property type="term" value="P:L-serine biosynthetic process"/>
    <property type="evidence" value="ECO:0007669"/>
    <property type="project" value="UniProtKB-UniRule"/>
</dbReference>
<evidence type="ECO:0000256" key="9">
    <source>
        <dbReference type="ARBA" id="ARBA00048731"/>
    </source>
</evidence>
<comment type="similarity">
    <text evidence="3 10">Belongs to the D-isomer specific 2-hydroxyacid dehydrogenase family.</text>
</comment>
<dbReference type="InterPro" id="IPR029009">
    <property type="entry name" value="ASB_dom_sf"/>
</dbReference>
<dbReference type="InterPro" id="IPR006236">
    <property type="entry name" value="PGDH"/>
</dbReference>
<feature type="domain" description="D-3-phosphoglycerate dehydrogenase ASB" evidence="13">
    <location>
        <begin position="329"/>
        <end position="446"/>
    </location>
</feature>
<proteinExistence type="inferred from homology"/>
<dbReference type="GO" id="GO:0051287">
    <property type="term" value="F:NAD binding"/>
    <property type="evidence" value="ECO:0007669"/>
    <property type="project" value="UniProtKB-UniRule"/>
</dbReference>
<dbReference type="InterPro" id="IPR006139">
    <property type="entry name" value="D-isomer_2_OHA_DH_cat_dom"/>
</dbReference>
<keyword evidence="10" id="KW-0718">Serine biosynthesis</keyword>
<dbReference type="Gene3D" id="3.30.70.260">
    <property type="match status" value="1"/>
</dbReference>
<evidence type="ECO:0000259" key="11">
    <source>
        <dbReference type="Pfam" id="PF00389"/>
    </source>
</evidence>
<accession>E2ZD02</accession>
<dbReference type="InterPro" id="IPR045865">
    <property type="entry name" value="ACT-like_dom_sf"/>
</dbReference>
<evidence type="ECO:0000256" key="4">
    <source>
        <dbReference type="ARBA" id="ARBA00021582"/>
    </source>
</evidence>
<comment type="caution">
    <text evidence="14">The sequence shown here is derived from an EMBL/GenBank/DDBJ whole genome shotgun (WGS) entry which is preliminary data.</text>
</comment>
<evidence type="ECO:0000256" key="7">
    <source>
        <dbReference type="ARBA" id="ARBA00023027"/>
    </source>
</evidence>
<dbReference type="SUPFAM" id="SSF51735">
    <property type="entry name" value="NAD(P)-binding Rossmann-fold domains"/>
    <property type="match status" value="1"/>
</dbReference>
<dbReference type="InterPro" id="IPR006140">
    <property type="entry name" value="D-isomer_DH_NAD-bd"/>
</dbReference>
<name>E2ZD02_9FIRM</name>
<dbReference type="STRING" id="706434.HMPREF9429_01106"/>
<comment type="pathway">
    <text evidence="2 10">Amino-acid biosynthesis; L-serine biosynthesis; L-serine from 3-phospho-D-glycerate: step 1/3.</text>
</comment>
<comment type="catalytic activity">
    <reaction evidence="8">
        <text>(R)-2-hydroxyglutarate + NAD(+) = 2-oxoglutarate + NADH + H(+)</text>
        <dbReference type="Rhea" id="RHEA:49612"/>
        <dbReference type="ChEBI" id="CHEBI:15378"/>
        <dbReference type="ChEBI" id="CHEBI:15801"/>
        <dbReference type="ChEBI" id="CHEBI:16810"/>
        <dbReference type="ChEBI" id="CHEBI:57540"/>
        <dbReference type="ChEBI" id="CHEBI:57945"/>
        <dbReference type="EC" id="1.1.1.399"/>
    </reaction>
</comment>
<dbReference type="EC" id="1.1.1.95" evidence="10"/>
<comment type="function">
    <text evidence="1">Catalyzes the reversible oxidation of 3-phospho-D-glycerate to 3-phosphonooxypyruvate, the first step of the phosphorylated L-serine biosynthesis pathway. Also catalyzes the reversible oxidation of 2-hydroxyglutarate to 2-oxoglutarate.</text>
</comment>
<dbReference type="UniPathway" id="UPA00135">
    <property type="reaction ID" value="UER00196"/>
</dbReference>
<gene>
    <name evidence="14" type="primary">serA</name>
    <name evidence="14" type="ORF">HMPREF9429_01106</name>
</gene>
<feature type="domain" description="D-isomer specific 2-hydroxyacid dehydrogenase NAD-binding" evidence="12">
    <location>
        <begin position="110"/>
        <end position="285"/>
    </location>
</feature>
<dbReference type="Proteomes" id="UP000003195">
    <property type="component" value="Unassembled WGS sequence"/>
</dbReference>
<keyword evidence="15" id="KW-1185">Reference proteome</keyword>
<dbReference type="EMBL" id="AECS01000037">
    <property type="protein sequence ID" value="EFQ03923.1"/>
    <property type="molecule type" value="Genomic_DNA"/>
</dbReference>
<dbReference type="HOGENOM" id="CLU_019796_8_1_9"/>